<dbReference type="RefSeq" id="WP_132876616.1">
    <property type="nucleotide sequence ID" value="NZ_SLXQ01000002.1"/>
</dbReference>
<comment type="caution">
    <text evidence="2">The sequence shown here is derived from an EMBL/GenBank/DDBJ whole genome shotgun (WGS) entry which is preliminary data.</text>
</comment>
<dbReference type="Proteomes" id="UP000294911">
    <property type="component" value="Unassembled WGS sequence"/>
</dbReference>
<keyword evidence="1" id="KW-0472">Membrane</keyword>
<protein>
    <submittedName>
        <fullName evidence="2">Uncharacterized protein</fullName>
    </submittedName>
</protein>
<feature type="transmembrane region" description="Helical" evidence="1">
    <location>
        <begin position="67"/>
        <end position="85"/>
    </location>
</feature>
<keyword evidence="1" id="KW-0812">Transmembrane</keyword>
<sequence length="196" mass="20699">MNAASALARSYRAERLLVTMVGLLALAGGAAVLVIGLGWLGTYRAARPLRDPIAVDWLTAHATPARIVALAAGLLLVVAGLWWLVRALRPEARPDLELDRTVGAELRVTAGALANAVGTAAASITGVTRARARVVGSAAAPALRLTLWLREGTSLQAVWAELDERVLAGARETLDLPELPAAVRLELDAGERRRVR</sequence>
<reference evidence="2 3" key="1">
    <citation type="submission" date="2019-03" db="EMBL/GenBank/DDBJ databases">
        <title>Genomic Encyclopedia of Type Strains, Phase IV (KMG-IV): sequencing the most valuable type-strain genomes for metagenomic binning, comparative biology and taxonomic classification.</title>
        <authorList>
            <person name="Goeker M."/>
        </authorList>
    </citation>
    <scope>NUCLEOTIDE SEQUENCE [LARGE SCALE GENOMIC DNA]</scope>
    <source>
        <strain evidence="2 3">DSM 45765</strain>
    </source>
</reference>
<evidence type="ECO:0000313" key="3">
    <source>
        <dbReference type="Proteomes" id="UP000294911"/>
    </source>
</evidence>
<keyword evidence="3" id="KW-1185">Reference proteome</keyword>
<proteinExistence type="predicted"/>
<gene>
    <name evidence="2" type="ORF">EV191_102490</name>
</gene>
<dbReference type="OrthoDB" id="5186521at2"/>
<accession>A0A4R2R1B2</accession>
<evidence type="ECO:0000313" key="2">
    <source>
        <dbReference type="EMBL" id="TCP55278.1"/>
    </source>
</evidence>
<organism evidence="2 3">
    <name type="scientific">Tamaricihabitans halophyticus</name>
    <dbReference type="NCBI Taxonomy" id="1262583"/>
    <lineage>
        <taxon>Bacteria</taxon>
        <taxon>Bacillati</taxon>
        <taxon>Actinomycetota</taxon>
        <taxon>Actinomycetes</taxon>
        <taxon>Pseudonocardiales</taxon>
        <taxon>Pseudonocardiaceae</taxon>
        <taxon>Tamaricihabitans</taxon>
    </lineage>
</organism>
<feature type="transmembrane region" description="Helical" evidence="1">
    <location>
        <begin position="16"/>
        <end position="40"/>
    </location>
</feature>
<dbReference type="AlphaFoldDB" id="A0A4R2R1B2"/>
<name>A0A4R2R1B2_9PSEU</name>
<dbReference type="EMBL" id="SLXQ01000002">
    <property type="protein sequence ID" value="TCP55278.1"/>
    <property type="molecule type" value="Genomic_DNA"/>
</dbReference>
<evidence type="ECO:0000256" key="1">
    <source>
        <dbReference type="SAM" id="Phobius"/>
    </source>
</evidence>
<keyword evidence="1" id="KW-1133">Transmembrane helix</keyword>